<feature type="transmembrane region" description="Helical" evidence="9">
    <location>
        <begin position="130"/>
        <end position="153"/>
    </location>
</feature>
<evidence type="ECO:0000256" key="6">
    <source>
        <dbReference type="ARBA" id="ARBA00022989"/>
    </source>
</evidence>
<dbReference type="InterPro" id="IPR004695">
    <property type="entry name" value="SLAC1/Mae1/Ssu1/TehA"/>
</dbReference>
<accession>G7E517</accession>
<dbReference type="Gene3D" id="1.50.10.150">
    <property type="entry name" value="Voltage-dependent anion channel"/>
    <property type="match status" value="1"/>
</dbReference>
<dbReference type="GO" id="GO:0000319">
    <property type="term" value="F:sulfite transmembrane transporter activity"/>
    <property type="evidence" value="ECO:0007669"/>
    <property type="project" value="TreeGrafter"/>
</dbReference>
<dbReference type="eggNOG" id="ENOG502QT02">
    <property type="taxonomic scope" value="Eukaryota"/>
</dbReference>
<comment type="subcellular location">
    <subcellularLocation>
        <location evidence="1">Cell membrane</location>
        <topology evidence="1">Multi-pass membrane protein</topology>
    </subcellularLocation>
</comment>
<evidence type="ECO:0000256" key="5">
    <source>
        <dbReference type="ARBA" id="ARBA00022692"/>
    </source>
</evidence>
<feature type="transmembrane region" description="Helical" evidence="9">
    <location>
        <begin position="165"/>
        <end position="185"/>
    </location>
</feature>
<feature type="transmembrane region" description="Helical" evidence="9">
    <location>
        <begin position="89"/>
        <end position="109"/>
    </location>
</feature>
<feature type="transmembrane region" description="Helical" evidence="9">
    <location>
        <begin position="389"/>
        <end position="414"/>
    </location>
</feature>
<evidence type="ECO:0000256" key="3">
    <source>
        <dbReference type="ARBA" id="ARBA00022448"/>
    </source>
</evidence>
<dbReference type="PANTHER" id="PTHR31686">
    <property type="match status" value="1"/>
</dbReference>
<evidence type="ECO:0000256" key="9">
    <source>
        <dbReference type="SAM" id="Phobius"/>
    </source>
</evidence>
<evidence type="ECO:0000256" key="2">
    <source>
        <dbReference type="ARBA" id="ARBA00008566"/>
    </source>
</evidence>
<dbReference type="AlphaFoldDB" id="G7E517"/>
<feature type="transmembrane region" description="Helical" evidence="9">
    <location>
        <begin position="227"/>
        <end position="254"/>
    </location>
</feature>
<feature type="transmembrane region" description="Helical" evidence="9">
    <location>
        <begin position="60"/>
        <end position="77"/>
    </location>
</feature>
<dbReference type="OrthoDB" id="1099at2759"/>
<dbReference type="EMBL" id="BABT02000146">
    <property type="protein sequence ID" value="GAA97927.1"/>
    <property type="molecule type" value="Genomic_DNA"/>
</dbReference>
<sequence>MPARASSPSPARSGAQSSSCVTQVEPEDDAAITRRLKLEAAVTARAKGTRERVRRMSPSWFSVTMGTGIVHTLLFLLPWPSTHAVFRDIGLVFLVATMLLFICFSIAHVSRYIIFRGIFGVMIRHESHSLFLGTIPMGFVTIVSGIVVEGYAFNLPHVVYAASGLWWLALVMSMLTATAVPYAMMTLQKQSQQGLTALWLLPVVPPITVAAVGSSIAADLVDDDPSYALTILLTSYVMLGIGFLLAFMILTLYFERLTMHHMPAREVIVSTFLPLGPCGQAGYALIELGKVCMTLFPALAARNPDRPGRKDLSPVGPAMYGCGLVLGLMLWGLGMWWALLAIVSVGQSFMNPKETTFSMGWWSFTFPLGSMTLLTLSLASAFDSLFFKVVATIMTGAVLALWLLVAIPTAIGFVRGTQVFQAPCLADLPDKEARETVPTTTPRARASSARTYSIIAGVSSGAYELVDRLPAHVSNSNGDDTQTTAASFSA</sequence>
<dbReference type="InterPro" id="IPR038665">
    <property type="entry name" value="Voltage-dep_anion_channel_sf"/>
</dbReference>
<organism evidence="10 11">
    <name type="scientific">Mixia osmundae (strain CBS 9802 / IAM 14324 / JCM 22182 / KY 12970)</name>
    <dbReference type="NCBI Taxonomy" id="764103"/>
    <lineage>
        <taxon>Eukaryota</taxon>
        <taxon>Fungi</taxon>
        <taxon>Dikarya</taxon>
        <taxon>Basidiomycota</taxon>
        <taxon>Pucciniomycotina</taxon>
        <taxon>Mixiomycetes</taxon>
        <taxon>Mixiales</taxon>
        <taxon>Mixiaceae</taxon>
        <taxon>Mixia</taxon>
    </lineage>
</organism>
<keyword evidence="6 9" id="KW-1133">Transmembrane helix</keyword>
<evidence type="ECO:0008006" key="12">
    <source>
        <dbReference type="Google" id="ProtNLM"/>
    </source>
</evidence>
<evidence type="ECO:0000256" key="8">
    <source>
        <dbReference type="SAM" id="MobiDB-lite"/>
    </source>
</evidence>
<keyword evidence="4" id="KW-1003">Cell membrane</keyword>
<protein>
    <recommendedName>
        <fullName evidence="12">C4-dicarboxylate transporter/malic acid transport protein</fullName>
    </recommendedName>
</protein>
<dbReference type="InParanoid" id="G7E517"/>
<evidence type="ECO:0000256" key="1">
    <source>
        <dbReference type="ARBA" id="ARBA00004651"/>
    </source>
</evidence>
<evidence type="ECO:0000256" key="7">
    <source>
        <dbReference type="ARBA" id="ARBA00023136"/>
    </source>
</evidence>
<keyword evidence="7 9" id="KW-0472">Membrane</keyword>
<feature type="transmembrane region" description="Helical" evidence="9">
    <location>
        <begin position="359"/>
        <end position="382"/>
    </location>
</feature>
<evidence type="ECO:0000256" key="4">
    <source>
        <dbReference type="ARBA" id="ARBA00022475"/>
    </source>
</evidence>
<feature type="region of interest" description="Disordered" evidence="8">
    <location>
        <begin position="1"/>
        <end position="26"/>
    </location>
</feature>
<gene>
    <name evidence="10" type="primary">Mo04607</name>
    <name evidence="10" type="ORF">E5Q_04607</name>
</gene>
<dbReference type="InterPro" id="IPR051629">
    <property type="entry name" value="Sulfite_efflux_TDT"/>
</dbReference>
<comment type="caution">
    <text evidence="10">The sequence shown here is derived from an EMBL/GenBank/DDBJ whole genome shotgun (WGS) entry which is preliminary data.</text>
</comment>
<proteinExistence type="inferred from homology"/>
<dbReference type="Proteomes" id="UP000009131">
    <property type="component" value="Unassembled WGS sequence"/>
</dbReference>
<evidence type="ECO:0000313" key="11">
    <source>
        <dbReference type="Proteomes" id="UP000009131"/>
    </source>
</evidence>
<keyword evidence="5 9" id="KW-0812">Transmembrane</keyword>
<evidence type="ECO:0000313" key="10">
    <source>
        <dbReference type="EMBL" id="GAA97927.1"/>
    </source>
</evidence>
<feature type="transmembrane region" description="Helical" evidence="9">
    <location>
        <begin position="197"/>
        <end position="221"/>
    </location>
</feature>
<feature type="transmembrane region" description="Helical" evidence="9">
    <location>
        <begin position="318"/>
        <end position="339"/>
    </location>
</feature>
<keyword evidence="11" id="KW-1185">Reference proteome</keyword>
<reference evidence="10 11" key="2">
    <citation type="journal article" date="2012" name="Open Biol.">
        <title>Characteristics of nucleosomes and linker DNA regions on the genome of the basidiomycete Mixia osmundae revealed by mono- and dinucleosome mapping.</title>
        <authorList>
            <person name="Nishida H."/>
            <person name="Kondo S."/>
            <person name="Matsumoto T."/>
            <person name="Suzuki Y."/>
            <person name="Yoshikawa H."/>
            <person name="Taylor T.D."/>
            <person name="Sugiyama J."/>
        </authorList>
    </citation>
    <scope>NUCLEOTIDE SEQUENCE [LARGE SCALE GENOMIC DNA]</scope>
    <source>
        <strain evidence="11">CBS 9802 / IAM 14324 / JCM 22182 / KY 12970</strain>
    </source>
</reference>
<dbReference type="Pfam" id="PF03595">
    <property type="entry name" value="SLAC1"/>
    <property type="match status" value="1"/>
</dbReference>
<dbReference type="GO" id="GO:0005886">
    <property type="term" value="C:plasma membrane"/>
    <property type="evidence" value="ECO:0007669"/>
    <property type="project" value="UniProtKB-SubCell"/>
</dbReference>
<feature type="compositionally biased region" description="Low complexity" evidence="8">
    <location>
        <begin position="1"/>
        <end position="19"/>
    </location>
</feature>
<dbReference type="CDD" id="cd09318">
    <property type="entry name" value="TDT_SSU1"/>
    <property type="match status" value="1"/>
</dbReference>
<dbReference type="HOGENOM" id="CLU_030057_6_1_1"/>
<dbReference type="PANTHER" id="PTHR31686:SF1">
    <property type="entry name" value="SULFITE EFFLUX PUMP SSU1"/>
    <property type="match status" value="1"/>
</dbReference>
<dbReference type="FunFam" id="1.50.10.150:FF:000004">
    <property type="entry name" value="Malic acid transporter"/>
    <property type="match status" value="1"/>
</dbReference>
<reference evidence="10 11" key="1">
    <citation type="journal article" date="2011" name="J. Gen. Appl. Microbiol.">
        <title>Draft genome sequencing of the enigmatic basidiomycete Mixia osmundae.</title>
        <authorList>
            <person name="Nishida H."/>
            <person name="Nagatsuka Y."/>
            <person name="Sugiyama J."/>
        </authorList>
    </citation>
    <scope>NUCLEOTIDE SEQUENCE [LARGE SCALE GENOMIC DNA]</scope>
    <source>
        <strain evidence="11">CBS 9802 / IAM 14324 / JCM 22182 / KY 12970</strain>
    </source>
</reference>
<keyword evidence="3" id="KW-0813">Transport</keyword>
<name>G7E517_MIXOS</name>
<comment type="similarity">
    <text evidence="2">Belongs to the tellurite-resistance/dicarboxylate transporter (TDT) family.</text>
</comment>